<evidence type="ECO:0000259" key="1">
    <source>
        <dbReference type="PROSITE" id="PS51502"/>
    </source>
</evidence>
<evidence type="ECO:0000313" key="3">
    <source>
        <dbReference type="Proteomes" id="UP000321513"/>
    </source>
</evidence>
<organism evidence="2 3">
    <name type="scientific">Segetibacter aerophilus</name>
    <dbReference type="NCBI Taxonomy" id="670293"/>
    <lineage>
        <taxon>Bacteria</taxon>
        <taxon>Pseudomonadati</taxon>
        <taxon>Bacteroidota</taxon>
        <taxon>Chitinophagia</taxon>
        <taxon>Chitinophagales</taxon>
        <taxon>Chitinophagaceae</taxon>
        <taxon>Segetibacter</taxon>
    </lineage>
</organism>
<dbReference type="Proteomes" id="UP000321513">
    <property type="component" value="Unassembled WGS sequence"/>
</dbReference>
<keyword evidence="3" id="KW-1185">Reference proteome</keyword>
<name>A0A512BC71_9BACT</name>
<accession>A0A512BC71</accession>
<reference evidence="2 3" key="1">
    <citation type="submission" date="2019-07" db="EMBL/GenBank/DDBJ databases">
        <title>Whole genome shotgun sequence of Segetibacter aerophilus NBRC 106135.</title>
        <authorList>
            <person name="Hosoyama A."/>
            <person name="Uohara A."/>
            <person name="Ohji S."/>
            <person name="Ichikawa N."/>
        </authorList>
    </citation>
    <scope>NUCLEOTIDE SEQUENCE [LARGE SCALE GENOMIC DNA]</scope>
    <source>
        <strain evidence="2 3">NBRC 106135</strain>
    </source>
</reference>
<dbReference type="InterPro" id="IPR013097">
    <property type="entry name" value="Dabb"/>
</dbReference>
<dbReference type="EMBL" id="BJYT01000007">
    <property type="protein sequence ID" value="GEO09571.1"/>
    <property type="molecule type" value="Genomic_DNA"/>
</dbReference>
<sequence length="100" mass="11596">MFIHHVYFWLKPDLGSAEIQKFEETVKTLPGISHVKIGDVGKPASTDRPVIDRSYSYSLLLAFESMEKHDQYQVDPTHLKFVETCSTFWDKVLIYDSETI</sequence>
<protein>
    <recommendedName>
        <fullName evidence="1">Stress-response A/B barrel domain-containing protein</fullName>
    </recommendedName>
</protein>
<dbReference type="InterPro" id="IPR011008">
    <property type="entry name" value="Dimeric_a/b-barrel"/>
</dbReference>
<dbReference type="AlphaFoldDB" id="A0A512BC71"/>
<evidence type="ECO:0000313" key="2">
    <source>
        <dbReference type="EMBL" id="GEO09571.1"/>
    </source>
</evidence>
<dbReference type="RefSeq" id="WP_147203697.1">
    <property type="nucleotide sequence ID" value="NZ_BJYT01000007.1"/>
</dbReference>
<dbReference type="SUPFAM" id="SSF54909">
    <property type="entry name" value="Dimeric alpha+beta barrel"/>
    <property type="match status" value="1"/>
</dbReference>
<dbReference type="OrthoDB" id="7189263at2"/>
<dbReference type="PROSITE" id="PS51502">
    <property type="entry name" value="S_R_A_B_BARREL"/>
    <property type="match status" value="1"/>
</dbReference>
<dbReference type="Gene3D" id="3.30.70.100">
    <property type="match status" value="1"/>
</dbReference>
<gene>
    <name evidence="2" type="ORF">SAE01_20670</name>
</gene>
<dbReference type="SMART" id="SM00886">
    <property type="entry name" value="Dabb"/>
    <property type="match status" value="1"/>
</dbReference>
<dbReference type="Pfam" id="PF07876">
    <property type="entry name" value="Dabb"/>
    <property type="match status" value="1"/>
</dbReference>
<proteinExistence type="predicted"/>
<comment type="caution">
    <text evidence="2">The sequence shown here is derived from an EMBL/GenBank/DDBJ whole genome shotgun (WGS) entry which is preliminary data.</text>
</comment>
<feature type="domain" description="Stress-response A/B barrel" evidence="1">
    <location>
        <begin position="2"/>
        <end position="97"/>
    </location>
</feature>